<comment type="subunit">
    <text evidence="6">Component of the cytochrome c oxidase (complex IV, CIV), a multisubunit enzyme composed of a catalytic core of 3 subunits and several supernumerary subunits. The complex exists as a monomer or a dimer and forms supercomplexes (SCs) in the inner mitochondrial membrane with ubiquinol-cytochrome c oxidoreductase (cytochrome b-c1 complex, complex III, CIII).</text>
</comment>
<keyword evidence="10 24" id="KW-0349">Heme</keyword>
<dbReference type="InterPro" id="IPR036927">
    <property type="entry name" value="Cyt_c_oxase-like_su1_sf"/>
</dbReference>
<evidence type="ECO:0000256" key="2">
    <source>
        <dbReference type="ARBA" id="ARBA00001971"/>
    </source>
</evidence>
<dbReference type="SUPFAM" id="SSF81442">
    <property type="entry name" value="Cytochrome c oxidase subunit I-like"/>
    <property type="match status" value="1"/>
</dbReference>
<name>A0A897G6S8_9HYME</name>
<keyword evidence="20 24" id="KW-0186">Copper</keyword>
<evidence type="ECO:0000256" key="18">
    <source>
        <dbReference type="ARBA" id="ARBA00022989"/>
    </source>
</evidence>
<dbReference type="PANTHER" id="PTHR10422">
    <property type="entry name" value="CYTOCHROME C OXIDASE SUBUNIT 1"/>
    <property type="match status" value="1"/>
</dbReference>
<keyword evidence="17 24" id="KW-0249">Electron transport</keyword>
<dbReference type="GO" id="GO:0005743">
    <property type="term" value="C:mitochondrial inner membrane"/>
    <property type="evidence" value="ECO:0007669"/>
    <property type="project" value="UniProtKB-SubCell"/>
</dbReference>
<keyword evidence="12 24" id="KW-0812">Transmembrane</keyword>
<evidence type="ECO:0000256" key="13">
    <source>
        <dbReference type="ARBA" id="ARBA00022723"/>
    </source>
</evidence>
<dbReference type="EC" id="7.1.1.9" evidence="7 24"/>
<evidence type="ECO:0000256" key="9">
    <source>
        <dbReference type="ARBA" id="ARBA00022448"/>
    </source>
</evidence>
<comment type="catalytic activity">
    <reaction evidence="23">
        <text>4 Fe(II)-[cytochrome c] + O2 + 8 H(+)(in) = 4 Fe(III)-[cytochrome c] + 2 H2O + 4 H(+)(out)</text>
        <dbReference type="Rhea" id="RHEA:11436"/>
        <dbReference type="Rhea" id="RHEA-COMP:10350"/>
        <dbReference type="Rhea" id="RHEA-COMP:14399"/>
        <dbReference type="ChEBI" id="CHEBI:15377"/>
        <dbReference type="ChEBI" id="CHEBI:15378"/>
        <dbReference type="ChEBI" id="CHEBI:15379"/>
        <dbReference type="ChEBI" id="CHEBI:29033"/>
        <dbReference type="ChEBI" id="CHEBI:29034"/>
        <dbReference type="EC" id="7.1.1.9"/>
    </reaction>
    <physiologicalReaction direction="left-to-right" evidence="23">
        <dbReference type="Rhea" id="RHEA:11437"/>
    </physiologicalReaction>
</comment>
<keyword evidence="18 25" id="KW-1133">Transmembrane helix</keyword>
<feature type="transmembrane region" description="Helical" evidence="25">
    <location>
        <begin position="57"/>
        <end position="83"/>
    </location>
</feature>
<feature type="transmembrane region" description="Helical" evidence="25">
    <location>
        <begin position="450"/>
        <end position="473"/>
    </location>
</feature>
<dbReference type="InterPro" id="IPR000883">
    <property type="entry name" value="Cyt_C_Oxase_1"/>
</dbReference>
<evidence type="ECO:0000256" key="22">
    <source>
        <dbReference type="ARBA" id="ARBA00023136"/>
    </source>
</evidence>
<dbReference type="InterPro" id="IPR023615">
    <property type="entry name" value="Cyt_c_Oxase_su1_BS"/>
</dbReference>
<protein>
    <recommendedName>
        <fullName evidence="8 24">Cytochrome c oxidase subunit 1</fullName>
        <ecNumber evidence="7 24">7.1.1.9</ecNumber>
    </recommendedName>
</protein>
<keyword evidence="11 24" id="KW-0679">Respiratory chain</keyword>
<dbReference type="Pfam" id="PF00115">
    <property type="entry name" value="COX1"/>
    <property type="match status" value="1"/>
</dbReference>
<comment type="pathway">
    <text evidence="4 24">Energy metabolism; oxidative phosphorylation.</text>
</comment>
<evidence type="ECO:0000256" key="24">
    <source>
        <dbReference type="RuleBase" id="RU000369"/>
    </source>
</evidence>
<feature type="transmembrane region" description="Helical" evidence="25">
    <location>
        <begin position="377"/>
        <end position="397"/>
    </location>
</feature>
<evidence type="ECO:0000256" key="20">
    <source>
        <dbReference type="ARBA" id="ARBA00023008"/>
    </source>
</evidence>
<evidence type="ECO:0000256" key="8">
    <source>
        <dbReference type="ARBA" id="ARBA00015947"/>
    </source>
</evidence>
<evidence type="ECO:0000256" key="25">
    <source>
        <dbReference type="SAM" id="Phobius"/>
    </source>
</evidence>
<evidence type="ECO:0000256" key="15">
    <source>
        <dbReference type="ARBA" id="ARBA00022842"/>
    </source>
</evidence>
<dbReference type="InterPro" id="IPR033944">
    <property type="entry name" value="Cyt_c_oxase_su1_dom"/>
</dbReference>
<comment type="cofactor">
    <cofactor evidence="2">
        <name>heme</name>
        <dbReference type="ChEBI" id="CHEBI:30413"/>
    </cofactor>
</comment>
<dbReference type="GO" id="GO:0046872">
    <property type="term" value="F:metal ion binding"/>
    <property type="evidence" value="ECO:0007669"/>
    <property type="project" value="UniProtKB-KW"/>
</dbReference>
<feature type="transmembrane region" description="Helical" evidence="25">
    <location>
        <begin position="270"/>
        <end position="291"/>
    </location>
</feature>
<geneLocation type="mitochondrion" evidence="27"/>
<dbReference type="PROSITE" id="PS50855">
    <property type="entry name" value="COX1"/>
    <property type="match status" value="1"/>
</dbReference>
<keyword evidence="19 24" id="KW-0408">Iron</keyword>
<feature type="transmembrane region" description="Helical" evidence="25">
    <location>
        <begin position="230"/>
        <end position="258"/>
    </location>
</feature>
<dbReference type="CDD" id="cd01663">
    <property type="entry name" value="Cyt_c_Oxidase_I"/>
    <property type="match status" value="1"/>
</dbReference>
<feature type="transmembrane region" description="Helical" evidence="25">
    <location>
        <begin position="183"/>
        <end position="210"/>
    </location>
</feature>
<comment type="cofactor">
    <cofactor evidence="1">
        <name>Cu cation</name>
        <dbReference type="ChEBI" id="CHEBI:23378"/>
    </cofactor>
</comment>
<evidence type="ECO:0000256" key="3">
    <source>
        <dbReference type="ARBA" id="ARBA00004448"/>
    </source>
</evidence>
<sequence length="514" mass="57749">MKMNKWFYSTNHKIIGTLYFIFGFWSGMIGLSFSMLIRMELGLAGSIIKDDQIYNMIVTSHAFLMIFFMVMPIMIGGFGNWLVPLMLGAPDMAFPRLNNLSFWLLPPSLILLMSSTLVNSGTGTGWTVYPPLSSSISHAGASVDLTIFSLHLAGISSILGAINFISTMINMQVKGMKFERMPLFVWAVSLTALLLLLSLPVLAGAITMLLTDRNLNTSFFDPSGGGDPILYQHLFWFFGHPEVYILIIPAFGMISHIISQESGKKETFGTLGMIYAMMTIGLLGFVVWAHHMFTVGMDVDTRAYFTAATMIIAIPTGIKIFSWLTTLYGSNIIFNPSMLWTLGFVFLFTSGGLTGIILSNSSIDIILHDTYYVVAHFHYVLSMGAVFGIMAGFIYWYPLFTGLTLNNTWLKTQFFTMFIGVNLTFFPQHFLGLNGMPRRYSDYPDAYMSWNILSSIGSIISFISVIYFMFIMWESLSSQRQIMFSSHMNTSIEWKQIMPPSDHSYEELPITSSM</sequence>
<dbReference type="GO" id="GO:0015990">
    <property type="term" value="P:electron transport coupled proton transport"/>
    <property type="evidence" value="ECO:0007669"/>
    <property type="project" value="TreeGrafter"/>
</dbReference>
<keyword evidence="21 24" id="KW-0496">Mitochondrion</keyword>
<feature type="transmembrane region" description="Helical" evidence="25">
    <location>
        <begin position="148"/>
        <end position="171"/>
    </location>
</feature>
<dbReference type="GO" id="GO:0006123">
    <property type="term" value="P:mitochondrial electron transport, cytochrome c to oxygen"/>
    <property type="evidence" value="ECO:0007669"/>
    <property type="project" value="TreeGrafter"/>
</dbReference>
<comment type="similarity">
    <text evidence="5 24">Belongs to the heme-copper respiratory oxidase family.</text>
</comment>
<reference evidence="27" key="1">
    <citation type="submission" date="2021-01" db="EMBL/GenBank/DDBJ databases">
        <authorList>
            <person name="Tan B."/>
            <person name="Wei M."/>
            <person name="Niu G."/>
        </authorList>
    </citation>
    <scope>NUCLEOTIDE SEQUENCE</scope>
</reference>
<dbReference type="AlphaFoldDB" id="A0A897G6S8"/>
<feature type="transmembrane region" description="Helical" evidence="25">
    <location>
        <begin position="409"/>
        <end position="430"/>
    </location>
</feature>
<keyword evidence="15" id="KW-0460">Magnesium</keyword>
<evidence type="ECO:0000259" key="26">
    <source>
        <dbReference type="PROSITE" id="PS50855"/>
    </source>
</evidence>
<accession>A0A897G6S8</accession>
<evidence type="ECO:0000256" key="12">
    <source>
        <dbReference type="ARBA" id="ARBA00022692"/>
    </source>
</evidence>
<dbReference type="FunFam" id="1.20.210.10:FF:000001">
    <property type="entry name" value="Cytochrome c oxidase subunit 1"/>
    <property type="match status" value="1"/>
</dbReference>
<evidence type="ECO:0000256" key="10">
    <source>
        <dbReference type="ARBA" id="ARBA00022617"/>
    </source>
</evidence>
<evidence type="ECO:0000313" key="27">
    <source>
        <dbReference type="EMBL" id="QSF20052.1"/>
    </source>
</evidence>
<feature type="transmembrane region" description="Helical" evidence="25">
    <location>
        <begin position="303"/>
        <end position="325"/>
    </location>
</feature>
<dbReference type="Gene3D" id="1.20.210.10">
    <property type="entry name" value="Cytochrome c oxidase-like, subunit I domain"/>
    <property type="match status" value="1"/>
</dbReference>
<evidence type="ECO:0000256" key="1">
    <source>
        <dbReference type="ARBA" id="ARBA00001935"/>
    </source>
</evidence>
<evidence type="ECO:0000256" key="17">
    <source>
        <dbReference type="ARBA" id="ARBA00022982"/>
    </source>
</evidence>
<dbReference type="GO" id="GO:0045277">
    <property type="term" value="C:respiratory chain complex IV"/>
    <property type="evidence" value="ECO:0007669"/>
    <property type="project" value="InterPro"/>
</dbReference>
<evidence type="ECO:0000256" key="7">
    <source>
        <dbReference type="ARBA" id="ARBA00012949"/>
    </source>
</evidence>
<keyword evidence="13 24" id="KW-0479">Metal-binding</keyword>
<gene>
    <name evidence="27" type="primary">COX1</name>
</gene>
<feature type="transmembrane region" description="Helical" evidence="25">
    <location>
        <begin position="12"/>
        <end position="37"/>
    </location>
</feature>
<evidence type="ECO:0000256" key="4">
    <source>
        <dbReference type="ARBA" id="ARBA00004673"/>
    </source>
</evidence>
<feature type="transmembrane region" description="Helical" evidence="25">
    <location>
        <begin position="337"/>
        <end position="357"/>
    </location>
</feature>
<dbReference type="UniPathway" id="UPA00705"/>
<keyword evidence="22 24" id="KW-0472">Membrane</keyword>
<dbReference type="GO" id="GO:0004129">
    <property type="term" value="F:cytochrome-c oxidase activity"/>
    <property type="evidence" value="ECO:0007669"/>
    <property type="project" value="UniProtKB-EC"/>
</dbReference>
<dbReference type="InterPro" id="IPR023616">
    <property type="entry name" value="Cyt_c_oxase-like_su1_dom"/>
</dbReference>
<feature type="domain" description="Cytochrome oxidase subunit I profile" evidence="26">
    <location>
        <begin position="1"/>
        <end position="512"/>
    </location>
</feature>
<evidence type="ECO:0000256" key="6">
    <source>
        <dbReference type="ARBA" id="ARBA00011164"/>
    </source>
</evidence>
<evidence type="ECO:0000256" key="23">
    <source>
        <dbReference type="ARBA" id="ARBA00049512"/>
    </source>
</evidence>
<evidence type="ECO:0000256" key="11">
    <source>
        <dbReference type="ARBA" id="ARBA00022660"/>
    </source>
</evidence>
<keyword evidence="14 24" id="KW-0999">Mitochondrion inner membrane</keyword>
<dbReference type="EMBL" id="MW487926">
    <property type="protein sequence ID" value="QSF20052.1"/>
    <property type="molecule type" value="Genomic_DNA"/>
</dbReference>
<keyword evidence="16" id="KW-1278">Translocase</keyword>
<evidence type="ECO:0000256" key="5">
    <source>
        <dbReference type="ARBA" id="ARBA00009578"/>
    </source>
</evidence>
<dbReference type="PANTHER" id="PTHR10422:SF18">
    <property type="entry name" value="CYTOCHROME C OXIDASE SUBUNIT 1"/>
    <property type="match status" value="1"/>
</dbReference>
<keyword evidence="9 24" id="KW-0813">Transport</keyword>
<evidence type="ECO:0000256" key="14">
    <source>
        <dbReference type="ARBA" id="ARBA00022792"/>
    </source>
</evidence>
<comment type="function">
    <text evidence="24">Component of the cytochrome c oxidase, the last enzyme in the mitochondrial electron transport chain which drives oxidative phosphorylation. The respiratory chain contains 3 multisubunit complexes succinate dehydrogenase (complex II, CII), ubiquinol-cytochrome c oxidoreductase (cytochrome b-c1 complex, complex III, CIII) and cytochrome c oxidase (complex IV, CIV), that cooperate to transfer electrons derived from NADH and succinate to molecular oxygen, creating an electrochemical gradient over the inner membrane that drives transmembrane transport and the ATP synthase. Cytochrome c oxidase is the component of the respiratory chain that catalyzes the reduction of oxygen to water. Electrons originating from reduced cytochrome c in the intermembrane space (IMS) are transferred via the dinuclear copper A center (CU(A)) of subunit 2 and heme A of subunit 1 to the active site in subunit 1, a binuclear center (BNC) formed by heme A3 and copper B (CU(B)). The BNC reduces molecular oxygen to 2 water molecules using 4 electrons from cytochrome c in the IMS and 4 protons from the mitochondrial matrix.</text>
</comment>
<dbReference type="PRINTS" id="PR01165">
    <property type="entry name" value="CYCOXIDASEI"/>
</dbReference>
<comment type="subcellular location">
    <subcellularLocation>
        <location evidence="3 24">Mitochondrion inner membrane</location>
        <topology evidence="3 24">Multi-pass membrane protein</topology>
    </subcellularLocation>
</comment>
<evidence type="ECO:0000256" key="16">
    <source>
        <dbReference type="ARBA" id="ARBA00022967"/>
    </source>
</evidence>
<evidence type="ECO:0000256" key="19">
    <source>
        <dbReference type="ARBA" id="ARBA00023004"/>
    </source>
</evidence>
<dbReference type="GO" id="GO:0020037">
    <property type="term" value="F:heme binding"/>
    <property type="evidence" value="ECO:0007669"/>
    <property type="project" value="InterPro"/>
</dbReference>
<proteinExistence type="inferred from homology"/>
<evidence type="ECO:0000256" key="21">
    <source>
        <dbReference type="ARBA" id="ARBA00023128"/>
    </source>
</evidence>
<dbReference type="PROSITE" id="PS00077">
    <property type="entry name" value="COX1_CUB"/>
    <property type="match status" value="1"/>
</dbReference>
<organism evidence="27">
    <name type="scientific">Moricella rufonota</name>
    <dbReference type="NCBI Taxonomy" id="1384683"/>
    <lineage>
        <taxon>Eukaryota</taxon>
        <taxon>Metazoa</taxon>
        <taxon>Ecdysozoa</taxon>
        <taxon>Arthropoda</taxon>
        <taxon>Hexapoda</taxon>
        <taxon>Insecta</taxon>
        <taxon>Pterygota</taxon>
        <taxon>Neoptera</taxon>
        <taxon>Endopterygota</taxon>
        <taxon>Hymenoptera</taxon>
        <taxon>Tenthredinoidea</taxon>
        <taxon>Tenthredinidae</taxon>
        <taxon>Nematinae</taxon>
        <taxon>Moricella</taxon>
    </lineage>
</organism>